<evidence type="ECO:0000256" key="2">
    <source>
        <dbReference type="SAM" id="Phobius"/>
    </source>
</evidence>
<keyword evidence="2" id="KW-0812">Transmembrane</keyword>
<evidence type="ECO:0000313" key="4">
    <source>
        <dbReference type="Proteomes" id="UP000652761"/>
    </source>
</evidence>
<gene>
    <name evidence="3" type="ORF">Taro_030759</name>
</gene>
<evidence type="ECO:0000313" key="3">
    <source>
        <dbReference type="EMBL" id="MQL98061.1"/>
    </source>
</evidence>
<dbReference type="OrthoDB" id="629492at2759"/>
<dbReference type="AlphaFoldDB" id="A0A843VM74"/>
<feature type="region of interest" description="Disordered" evidence="1">
    <location>
        <begin position="301"/>
        <end position="356"/>
    </location>
</feature>
<keyword evidence="2" id="KW-1133">Transmembrane helix</keyword>
<feature type="compositionally biased region" description="Polar residues" evidence="1">
    <location>
        <begin position="788"/>
        <end position="799"/>
    </location>
</feature>
<keyword evidence="2" id="KW-0472">Membrane</keyword>
<feature type="region of interest" description="Disordered" evidence="1">
    <location>
        <begin position="235"/>
        <end position="276"/>
    </location>
</feature>
<proteinExistence type="predicted"/>
<feature type="region of interest" description="Disordered" evidence="1">
    <location>
        <begin position="389"/>
        <end position="415"/>
    </location>
</feature>
<feature type="compositionally biased region" description="Basic and acidic residues" evidence="1">
    <location>
        <begin position="389"/>
        <end position="400"/>
    </location>
</feature>
<accession>A0A843VM74</accession>
<comment type="caution">
    <text evidence="3">The sequence shown here is derived from an EMBL/GenBank/DDBJ whole genome shotgun (WGS) entry which is preliminary data.</text>
</comment>
<dbReference type="EMBL" id="NMUH01002134">
    <property type="protein sequence ID" value="MQL98061.1"/>
    <property type="molecule type" value="Genomic_DNA"/>
</dbReference>
<protein>
    <submittedName>
        <fullName evidence="3">Uncharacterized protein</fullName>
    </submittedName>
</protein>
<feature type="region of interest" description="Disordered" evidence="1">
    <location>
        <begin position="777"/>
        <end position="799"/>
    </location>
</feature>
<feature type="transmembrane region" description="Helical" evidence="2">
    <location>
        <begin position="51"/>
        <end position="73"/>
    </location>
</feature>
<reference evidence="3" key="1">
    <citation type="submission" date="2017-07" db="EMBL/GenBank/DDBJ databases">
        <title>Taro Niue Genome Assembly and Annotation.</title>
        <authorList>
            <person name="Atibalentja N."/>
            <person name="Keating K."/>
            <person name="Fields C.J."/>
        </authorList>
    </citation>
    <scope>NUCLEOTIDE SEQUENCE</scope>
    <source>
        <strain evidence="3">Niue_2</strain>
        <tissue evidence="3">Leaf</tissue>
    </source>
</reference>
<evidence type="ECO:0000256" key="1">
    <source>
        <dbReference type="SAM" id="MobiDB-lite"/>
    </source>
</evidence>
<dbReference type="Proteomes" id="UP000652761">
    <property type="component" value="Unassembled WGS sequence"/>
</dbReference>
<organism evidence="3 4">
    <name type="scientific">Colocasia esculenta</name>
    <name type="common">Wild taro</name>
    <name type="synonym">Arum esculentum</name>
    <dbReference type="NCBI Taxonomy" id="4460"/>
    <lineage>
        <taxon>Eukaryota</taxon>
        <taxon>Viridiplantae</taxon>
        <taxon>Streptophyta</taxon>
        <taxon>Embryophyta</taxon>
        <taxon>Tracheophyta</taxon>
        <taxon>Spermatophyta</taxon>
        <taxon>Magnoliopsida</taxon>
        <taxon>Liliopsida</taxon>
        <taxon>Araceae</taxon>
        <taxon>Aroideae</taxon>
        <taxon>Colocasieae</taxon>
        <taxon>Colocasia</taxon>
    </lineage>
</organism>
<keyword evidence="4" id="KW-1185">Reference proteome</keyword>
<sequence length="799" mass="89020">MCMLCVVQKWSRRVIGVLPWLVIPLIGLWGLSHLLAPGLQFEITSPRMACVVVLLVTVFWYEVLLPRVTAYWARRSVRVREQQRIQALELQKLRKAATRKCRNCRAIYREQNPGGGKFMCSYCGHVSRRPVLDLPGSPGRSGFIRDLFGNSSWFCSQDCSADGSENYGGPFPLCWAMDGEEQFLTEKSYSRVAFFIWKLLLSFFSCVKRFYGRVLSLASYAEDDLSDTEQKGLLRKGENRVNSQEDKVEKARRKVEEKKQARLEKEMLEEEERRQKEEVARLIEERRKFRGENLEAEKEVFKGRASDEERDNRKRSESEKRSRDKRKEKDKNSSRSNSDGEGHGKRGISETEKKDEFVRKIEAKKGDASNPRTESQKVNIDIANSVKDVSKKSKHLDRTRGKVSHNSAASIAKSGKLTGALADPMQRRECHAAGHVNGRSLSCGDPKMIGTTYAQHTQTGTLKRSWHQLFTSPSAGSPFPENDTERLDRIGRSEVQVSELLDQKVSGHPLHKQMQIKQSSCVTAHPFTSSYSTGGSASLVSEPKVPLAGDPGHNFAREGVETFEDPCYAPDPITLIGPVSESLDNFIDAGSGLTADFGSDDLYIHKNVSDCSDTKKPSPIEAPMSKLRLFEDRQIASGSCIPKSQVHGDSPGDESNVINQGTWQMWSSPLCRDLLSLVATPANSLSAPTQNKGSCEEIIYPPARNAMASHAVEENNILQSAFNHSPIVHVANCQNDGMMSSATPLLNENDPWLQESVLYSFPGDAGNHFSLGNFNGNPSPNDVAYESANRSAAHQSPDI</sequence>
<name>A0A843VM74_COLES</name>
<feature type="transmembrane region" description="Helical" evidence="2">
    <location>
        <begin position="12"/>
        <end position="31"/>
    </location>
</feature>